<dbReference type="PANTHER" id="PTHR32322:SF18">
    <property type="entry name" value="S-ADENOSYLMETHIONINE_S-ADENOSYLHOMOCYSTEINE TRANSPORTER"/>
    <property type="match status" value="1"/>
</dbReference>
<keyword evidence="6 7" id="KW-0472">Membrane</keyword>
<feature type="transmembrane region" description="Helical" evidence="7">
    <location>
        <begin position="274"/>
        <end position="294"/>
    </location>
</feature>
<evidence type="ECO:0000256" key="6">
    <source>
        <dbReference type="ARBA" id="ARBA00023136"/>
    </source>
</evidence>
<evidence type="ECO:0000313" key="9">
    <source>
        <dbReference type="EMBL" id="TQR15069.1"/>
    </source>
</evidence>
<keyword evidence="3" id="KW-1003">Cell membrane</keyword>
<comment type="similarity">
    <text evidence="2">Belongs to the EamA transporter family.</text>
</comment>
<comment type="subcellular location">
    <subcellularLocation>
        <location evidence="1">Cell membrane</location>
        <topology evidence="1">Multi-pass membrane protein</topology>
    </subcellularLocation>
</comment>
<accession>A0A544TCD6</accession>
<feature type="transmembrane region" description="Helical" evidence="7">
    <location>
        <begin position="158"/>
        <end position="176"/>
    </location>
</feature>
<dbReference type="AlphaFoldDB" id="A0A544TCD6"/>
<dbReference type="InterPro" id="IPR000620">
    <property type="entry name" value="EamA_dom"/>
</dbReference>
<feature type="transmembrane region" description="Helical" evidence="7">
    <location>
        <begin position="129"/>
        <end position="146"/>
    </location>
</feature>
<feature type="transmembrane region" description="Helical" evidence="7">
    <location>
        <begin position="250"/>
        <end position="268"/>
    </location>
</feature>
<feature type="transmembrane region" description="Helical" evidence="7">
    <location>
        <begin position="74"/>
        <end position="93"/>
    </location>
</feature>
<dbReference type="InterPro" id="IPR050638">
    <property type="entry name" value="AA-Vitamin_Transporters"/>
</dbReference>
<evidence type="ECO:0000256" key="3">
    <source>
        <dbReference type="ARBA" id="ARBA00022475"/>
    </source>
</evidence>
<keyword evidence="5 7" id="KW-1133">Transmembrane helix</keyword>
<protein>
    <submittedName>
        <fullName evidence="9">EamA/RhaT family transporter</fullName>
    </submittedName>
</protein>
<evidence type="ECO:0000256" key="1">
    <source>
        <dbReference type="ARBA" id="ARBA00004651"/>
    </source>
</evidence>
<feature type="transmembrane region" description="Helical" evidence="7">
    <location>
        <begin position="218"/>
        <end position="238"/>
    </location>
</feature>
<evidence type="ECO:0000259" key="8">
    <source>
        <dbReference type="Pfam" id="PF00892"/>
    </source>
</evidence>
<feature type="domain" description="EamA" evidence="8">
    <location>
        <begin position="5"/>
        <end position="143"/>
    </location>
</feature>
<dbReference type="Pfam" id="PF00892">
    <property type="entry name" value="EamA"/>
    <property type="match status" value="2"/>
</dbReference>
<name>A0A544TCD6_9BACI</name>
<dbReference type="InterPro" id="IPR037185">
    <property type="entry name" value="EmrE-like"/>
</dbReference>
<feature type="domain" description="EamA" evidence="8">
    <location>
        <begin position="157"/>
        <end position="291"/>
    </location>
</feature>
<feature type="transmembrane region" description="Helical" evidence="7">
    <location>
        <begin position="34"/>
        <end position="54"/>
    </location>
</feature>
<dbReference type="PANTHER" id="PTHR32322">
    <property type="entry name" value="INNER MEMBRANE TRANSPORTER"/>
    <property type="match status" value="1"/>
</dbReference>
<evidence type="ECO:0000256" key="4">
    <source>
        <dbReference type="ARBA" id="ARBA00022692"/>
    </source>
</evidence>
<proteinExistence type="inferred from homology"/>
<feature type="transmembrane region" description="Helical" evidence="7">
    <location>
        <begin position="99"/>
        <end position="117"/>
    </location>
</feature>
<evidence type="ECO:0000313" key="10">
    <source>
        <dbReference type="Proteomes" id="UP000317316"/>
    </source>
</evidence>
<dbReference type="OrthoDB" id="9810818at2"/>
<keyword evidence="4 7" id="KW-0812">Transmembrane</keyword>
<organism evidence="9 10">
    <name type="scientific">Psychrobacillus lasiicapitis</name>
    <dbReference type="NCBI Taxonomy" id="1636719"/>
    <lineage>
        <taxon>Bacteria</taxon>
        <taxon>Bacillati</taxon>
        <taxon>Bacillota</taxon>
        <taxon>Bacilli</taxon>
        <taxon>Bacillales</taxon>
        <taxon>Bacillaceae</taxon>
        <taxon>Psychrobacillus</taxon>
    </lineage>
</organism>
<dbReference type="GO" id="GO:0005886">
    <property type="term" value="C:plasma membrane"/>
    <property type="evidence" value="ECO:0007669"/>
    <property type="project" value="UniProtKB-SubCell"/>
</dbReference>
<evidence type="ECO:0000256" key="5">
    <source>
        <dbReference type="ARBA" id="ARBA00022989"/>
    </source>
</evidence>
<gene>
    <name evidence="9" type="ORF">FG382_06275</name>
</gene>
<comment type="caution">
    <text evidence="9">The sequence shown here is derived from an EMBL/GenBank/DDBJ whole genome shotgun (WGS) entry which is preliminary data.</text>
</comment>
<evidence type="ECO:0000256" key="2">
    <source>
        <dbReference type="ARBA" id="ARBA00007362"/>
    </source>
</evidence>
<evidence type="ECO:0000256" key="7">
    <source>
        <dbReference type="SAM" id="Phobius"/>
    </source>
</evidence>
<reference evidence="9 10" key="1">
    <citation type="submission" date="2019-05" db="EMBL/GenBank/DDBJ databases">
        <title>Psychrobacillus vulpis sp. nov., a new species isolated from feces of a red fox that inhabits in The Tablas de Daimiel Natural Park, Albacete, Spain.</title>
        <authorList>
            <person name="Rodriguez M."/>
            <person name="Reina J.C."/>
            <person name="Bejar V."/>
            <person name="Llamas I."/>
        </authorList>
    </citation>
    <scope>NUCLEOTIDE SEQUENCE [LARGE SCALE GENOMIC DNA]</scope>
    <source>
        <strain evidence="9 10">NEAU-3TGS17</strain>
    </source>
</reference>
<dbReference type="RefSeq" id="WP_142538049.1">
    <property type="nucleotide sequence ID" value="NZ_BMIE01000001.1"/>
</dbReference>
<keyword evidence="10" id="KW-1185">Reference proteome</keyword>
<dbReference type="SUPFAM" id="SSF103481">
    <property type="entry name" value="Multidrug resistance efflux transporter EmrE"/>
    <property type="match status" value="2"/>
</dbReference>
<dbReference type="Proteomes" id="UP000317316">
    <property type="component" value="Unassembled WGS sequence"/>
</dbReference>
<dbReference type="EMBL" id="VDGH01000003">
    <property type="protein sequence ID" value="TQR15069.1"/>
    <property type="molecule type" value="Genomic_DNA"/>
</dbReference>
<sequence length="306" mass="34211">MGRWKGIVLIVFGSMLWGATGPMMEWVFKNSALSVSFFLTVRLIIAGVGLLAYLKIIGKPIFSIWKEQSWLKQLIIFGIFGMLGVQYTFVAAIEASNASIATLLQFLGPIYIVIFVSWKSKMFPPRYQIIGIIGTLIGLFFLLTNAKVDQLLISNEALIWGLAIGVAFAIYTVYPARLMKEWGVLIIVGWGMLIGGVVLALISQIWRSDEWGELTNYPINLMSFIIILVGTIAFILFLTSMKYISPIETSILSSMEPLTAMVISVIWLGQVFGAWQYVGVVVMIVFVTWLSIAGEIKWKRKEKMAN</sequence>
<feature type="transmembrane region" description="Helical" evidence="7">
    <location>
        <begin position="183"/>
        <end position="206"/>
    </location>
</feature>